<dbReference type="InterPro" id="IPR056125">
    <property type="entry name" value="DUF7708"/>
</dbReference>
<protein>
    <recommendedName>
        <fullName evidence="2">DUF7708 domain-containing protein</fullName>
    </recommendedName>
</protein>
<proteinExistence type="predicted"/>
<sequence length="528" mass="59646">MASEKDESLSIKGLAEPSGPSAWKPEKYRSSEAILSEAYDNAVTLYKEKLTKSKRKRIWADGKAGIVDIQLALKEAKEKYDSRKAVQSTVRNWLSMFSSRLLYYGGVLEVDLAFPASPEYVALAWGSIKFLFVAVLNHEESISRLSAAFAFIEDAFPHAKLKLELYGNDAMLQAVSQLYAQIMRFTQRAIGWYTESKLKHFNRSVTQPYSLSYKDIVAEVKTCSKRIKQLAEGAAQGEQRAIHVKIERLEQLIISQHGSIVSSGLLNTPFQLRNIEISQVLAYVENTPLPSPEISLKYHLAMRNRRLLEDPAYLDILNGCEQLNNWASQRSSSPLMIKGTFRTRRKAKHVAASNIASTKQSQVPTVLILAPRTKMSQQLSGLDILKQLVLQILQKNDSLLEDRSQPLIAKQFQCATTELEWFNLLGLVLTGIPEIYIVVDIELLRGNFGDGQMWPSMFVELFQKLVPRSPQTILKVTIIFYLTQLTLEDDGVEKSRIMKLDHRGTREKSASNKCSPVRIRGKGRCFAQ</sequence>
<dbReference type="AlphaFoldDB" id="A0A9N9M4E3"/>
<dbReference type="EMBL" id="CAJVRM010000749">
    <property type="protein sequence ID" value="CAG8984026.1"/>
    <property type="molecule type" value="Genomic_DNA"/>
</dbReference>
<reference evidence="3" key="1">
    <citation type="submission" date="2021-07" db="EMBL/GenBank/DDBJ databases">
        <authorList>
            <person name="Durling M."/>
        </authorList>
    </citation>
    <scope>NUCLEOTIDE SEQUENCE</scope>
</reference>
<dbReference type="Proteomes" id="UP000701801">
    <property type="component" value="Unassembled WGS sequence"/>
</dbReference>
<gene>
    <name evidence="3" type="ORF">HYALB_00002966</name>
</gene>
<dbReference type="OrthoDB" id="61900at2759"/>
<feature type="region of interest" description="Disordered" evidence="1">
    <location>
        <begin position="1"/>
        <end position="26"/>
    </location>
</feature>
<evidence type="ECO:0000313" key="4">
    <source>
        <dbReference type="Proteomes" id="UP000701801"/>
    </source>
</evidence>
<keyword evidence="4" id="KW-1185">Reference proteome</keyword>
<evidence type="ECO:0000313" key="3">
    <source>
        <dbReference type="EMBL" id="CAG8984026.1"/>
    </source>
</evidence>
<feature type="domain" description="DUF7708" evidence="2">
    <location>
        <begin position="92"/>
        <end position="238"/>
    </location>
</feature>
<accession>A0A9N9M4E3</accession>
<dbReference type="Pfam" id="PF24809">
    <property type="entry name" value="DUF7708"/>
    <property type="match status" value="1"/>
</dbReference>
<comment type="caution">
    <text evidence="3">The sequence shown here is derived from an EMBL/GenBank/DDBJ whole genome shotgun (WGS) entry which is preliminary data.</text>
</comment>
<evidence type="ECO:0000259" key="2">
    <source>
        <dbReference type="Pfam" id="PF24809"/>
    </source>
</evidence>
<name>A0A9N9M4E3_9HELO</name>
<organism evidence="3 4">
    <name type="scientific">Hymenoscyphus albidus</name>
    <dbReference type="NCBI Taxonomy" id="595503"/>
    <lineage>
        <taxon>Eukaryota</taxon>
        <taxon>Fungi</taxon>
        <taxon>Dikarya</taxon>
        <taxon>Ascomycota</taxon>
        <taxon>Pezizomycotina</taxon>
        <taxon>Leotiomycetes</taxon>
        <taxon>Helotiales</taxon>
        <taxon>Helotiaceae</taxon>
        <taxon>Hymenoscyphus</taxon>
    </lineage>
</organism>
<evidence type="ECO:0000256" key="1">
    <source>
        <dbReference type="SAM" id="MobiDB-lite"/>
    </source>
</evidence>